<dbReference type="PANTHER" id="PTHR41339">
    <property type="entry name" value="LIPL48"/>
    <property type="match status" value="1"/>
</dbReference>
<dbReference type="EMBL" id="CP019791">
    <property type="protein sequence ID" value="AQT68790.1"/>
    <property type="molecule type" value="Genomic_DNA"/>
</dbReference>
<protein>
    <recommendedName>
        <fullName evidence="4">Pectate lyase C</fullName>
    </recommendedName>
</protein>
<dbReference type="AlphaFoldDB" id="A0A1U9NMG8"/>
<keyword evidence="3" id="KW-1185">Reference proteome</keyword>
<proteinExistence type="predicted"/>
<keyword evidence="1" id="KW-0732">Signal</keyword>
<organism evidence="2 3">
    <name type="scientific">Anaerohalosphaera lusitana</name>
    <dbReference type="NCBI Taxonomy" id="1936003"/>
    <lineage>
        <taxon>Bacteria</taxon>
        <taxon>Pseudomonadati</taxon>
        <taxon>Planctomycetota</taxon>
        <taxon>Phycisphaerae</taxon>
        <taxon>Sedimentisphaerales</taxon>
        <taxon>Anaerohalosphaeraceae</taxon>
        <taxon>Anaerohalosphaera</taxon>
    </lineage>
</organism>
<dbReference type="KEGG" id="alus:STSP2_01963"/>
<accession>A0A1U9NMG8</accession>
<evidence type="ECO:0000313" key="3">
    <source>
        <dbReference type="Proteomes" id="UP000189674"/>
    </source>
</evidence>
<sequence length="544" mass="57574" precursor="true">MRELKNLTLLVALVAVSLLGSVNAANVDVTSDIATSTTWTSDNVYNLVDQIYVLPGASLTIEPGTLIQSGSQVVEGGSLAVCRGAKIYVNGTKDNPVIMTSWQDDLINWHEGCNEWGNLTIMGDALISASHYGGQPVGNNTKTPTGLNEKQMEGLVADSASDTKVMYGGANDNDDSGSINYLSIRYGGKVIGMANELNGLSLGGIGRGTDISHVEIMNNVDDGIEIWGGTVGLKYVNIWNVGDDSFDVDQGWRGKAQFGLIVQGYSADAKQGSGVGDNCFETDGAEDSDAQPITTASVYNFTVVGQPYSGDGATTWRDNARVQYRNCVFMDIGEELVRFDGDDGDGASGYGYNGTLSWADTWATDYSYSTTAAMPNAGSWTPGAFNDPSVMYTSQIDGKLAEITDSVFYNLSGDADDQATAVGVHDVASENVAASAMPIQDLQRGATVVVNNKYAMAPVEFINPCAANDAVSSVSTAPADGFFVPAQYRGGFSSNNNWLAGWTAVDAYGMTDTTMNQPNGDINSDGIVDLKDISIISSNWLQVN</sequence>
<dbReference type="PANTHER" id="PTHR41339:SF1">
    <property type="entry name" value="SECRETED PROTEIN"/>
    <property type="match status" value="1"/>
</dbReference>
<feature type="chain" id="PRO_5013047088" description="Pectate lyase C" evidence="1">
    <location>
        <begin position="25"/>
        <end position="544"/>
    </location>
</feature>
<evidence type="ECO:0000256" key="1">
    <source>
        <dbReference type="SAM" id="SignalP"/>
    </source>
</evidence>
<evidence type="ECO:0000313" key="2">
    <source>
        <dbReference type="EMBL" id="AQT68790.1"/>
    </source>
</evidence>
<dbReference type="STRING" id="1936003.STSP2_01963"/>
<name>A0A1U9NMG8_9BACT</name>
<gene>
    <name evidence="2" type="ORF">STSP2_01963</name>
</gene>
<reference evidence="3" key="1">
    <citation type="submission" date="2017-02" db="EMBL/GenBank/DDBJ databases">
        <title>Comparative genomics and description of representatives of a novel lineage of planctomycetes thriving in anoxic sediments.</title>
        <authorList>
            <person name="Spring S."/>
            <person name="Bunk B."/>
            <person name="Sproer C."/>
        </authorList>
    </citation>
    <scope>NUCLEOTIDE SEQUENCE [LARGE SCALE GENOMIC DNA]</scope>
    <source>
        <strain evidence="3">ST-NAGAB-D1</strain>
    </source>
</reference>
<feature type="signal peptide" evidence="1">
    <location>
        <begin position="1"/>
        <end position="24"/>
    </location>
</feature>
<dbReference type="OrthoDB" id="237393at2"/>
<dbReference type="RefSeq" id="WP_146662093.1">
    <property type="nucleotide sequence ID" value="NZ_CP019791.1"/>
</dbReference>
<dbReference type="Proteomes" id="UP000189674">
    <property type="component" value="Chromosome"/>
</dbReference>
<evidence type="ECO:0008006" key="4">
    <source>
        <dbReference type="Google" id="ProtNLM"/>
    </source>
</evidence>